<name>A0A1B1YA36_THEST</name>
<dbReference type="PROSITE" id="PS51918">
    <property type="entry name" value="RADICAL_SAM"/>
    <property type="match status" value="1"/>
</dbReference>
<dbReference type="Proteomes" id="UP000092971">
    <property type="component" value="Chromosome"/>
</dbReference>
<keyword evidence="2" id="KW-0479">Metal-binding</keyword>
<dbReference type="Gene3D" id="3.20.20.70">
    <property type="entry name" value="Aldolase class I"/>
    <property type="match status" value="1"/>
</dbReference>
<protein>
    <submittedName>
        <fullName evidence="6">Radical SAM protein</fullName>
    </submittedName>
</protein>
<dbReference type="SFLD" id="SFLDG01067">
    <property type="entry name" value="SPASM/twitch_domain_containing"/>
    <property type="match status" value="1"/>
</dbReference>
<gene>
    <name evidence="6" type="ORF">CSTERTH_00600</name>
</gene>
<sequence>MLRALINLILKKPILVIYDVTKLCNQRCLMCNIWKTKSNDMDLGRLEEEVKKLSRFGVRYVFLQGGEPLIRKDIIQIIDIFLKYRIKPTVITNGILLTPEIASEIAKRRCNLAISIDSMDRELFAKLRGVDKLDQVLDNIRKIYKMERKGNWSITTTITGLSKFEDVREIERFAEEHNFMFAIRPYIFVRGVAGKKNDELMYEWKDVSEIFLYMAEKARKNNFLAYLVYREHIRYIKGESMPMCDAAKYSFVMTESGLKSPCIEFTDINSSLENFRKNRKTFYKKLEECNKTTPCFYNDAREIGVLWRNKWLILLNAPKIIRQLIQYGNFF</sequence>
<dbReference type="PANTHER" id="PTHR11228">
    <property type="entry name" value="RADICAL SAM DOMAIN PROTEIN"/>
    <property type="match status" value="1"/>
</dbReference>
<dbReference type="CDD" id="cd01335">
    <property type="entry name" value="Radical_SAM"/>
    <property type="match status" value="1"/>
</dbReference>
<dbReference type="GO" id="GO:0003824">
    <property type="term" value="F:catalytic activity"/>
    <property type="evidence" value="ECO:0007669"/>
    <property type="project" value="InterPro"/>
</dbReference>
<dbReference type="AlphaFoldDB" id="A0A1B1YA36"/>
<dbReference type="InterPro" id="IPR058240">
    <property type="entry name" value="rSAM_sf"/>
</dbReference>
<dbReference type="OrthoDB" id="7021155at2"/>
<dbReference type="SUPFAM" id="SSF102114">
    <property type="entry name" value="Radical SAM enzymes"/>
    <property type="match status" value="1"/>
</dbReference>
<evidence type="ECO:0000256" key="4">
    <source>
        <dbReference type="ARBA" id="ARBA00023014"/>
    </source>
</evidence>
<accession>A0A1B1YA36</accession>
<dbReference type="InterPro" id="IPR013785">
    <property type="entry name" value="Aldolase_TIM"/>
</dbReference>
<dbReference type="InterPro" id="IPR050377">
    <property type="entry name" value="Radical_SAM_PqqE_MftC-like"/>
</dbReference>
<dbReference type="EMBL" id="CP014672">
    <property type="protein sequence ID" value="ANW97637.1"/>
    <property type="molecule type" value="Genomic_DNA"/>
</dbReference>
<evidence type="ECO:0000259" key="5">
    <source>
        <dbReference type="PROSITE" id="PS51918"/>
    </source>
</evidence>
<dbReference type="Pfam" id="PF04055">
    <property type="entry name" value="Radical_SAM"/>
    <property type="match status" value="1"/>
</dbReference>
<dbReference type="GO" id="GO:0046872">
    <property type="term" value="F:metal ion binding"/>
    <property type="evidence" value="ECO:0007669"/>
    <property type="project" value="UniProtKB-KW"/>
</dbReference>
<proteinExistence type="predicted"/>
<dbReference type="InterPro" id="IPR007197">
    <property type="entry name" value="rSAM"/>
</dbReference>
<evidence type="ECO:0000256" key="3">
    <source>
        <dbReference type="ARBA" id="ARBA00023004"/>
    </source>
</evidence>
<dbReference type="RefSeq" id="WP_015357857.1">
    <property type="nucleotide sequence ID" value="NZ_CP014672.1"/>
</dbReference>
<organism evidence="6 7">
    <name type="scientific">Thermoclostridium stercorarium subsp. thermolacticum DSM 2910</name>
    <dbReference type="NCBI Taxonomy" id="1121336"/>
    <lineage>
        <taxon>Bacteria</taxon>
        <taxon>Bacillati</taxon>
        <taxon>Bacillota</taxon>
        <taxon>Clostridia</taxon>
        <taxon>Eubacteriales</taxon>
        <taxon>Oscillospiraceae</taxon>
        <taxon>Thermoclostridium</taxon>
    </lineage>
</organism>
<reference evidence="6 7" key="1">
    <citation type="submission" date="2016-02" db="EMBL/GenBank/DDBJ databases">
        <title>Comparison of Clostridium stercorarium subspecies using comparative genomics and transcriptomics.</title>
        <authorList>
            <person name="Schellenberg J."/>
            <person name="Thallinger G."/>
            <person name="Levin D.B."/>
            <person name="Zhang X."/>
            <person name="Alvare G."/>
            <person name="Fristensky B."/>
            <person name="Sparling R."/>
        </authorList>
    </citation>
    <scope>NUCLEOTIDE SEQUENCE [LARGE SCALE GENOMIC DNA]</scope>
    <source>
        <strain evidence="6 7">DSM 2910</strain>
    </source>
</reference>
<evidence type="ECO:0000256" key="2">
    <source>
        <dbReference type="ARBA" id="ARBA00022723"/>
    </source>
</evidence>
<dbReference type="PANTHER" id="PTHR11228:SF7">
    <property type="entry name" value="PQQA PEPTIDE CYCLASE"/>
    <property type="match status" value="1"/>
</dbReference>
<dbReference type="SFLD" id="SFLDS00029">
    <property type="entry name" value="Radical_SAM"/>
    <property type="match status" value="1"/>
</dbReference>
<evidence type="ECO:0000313" key="6">
    <source>
        <dbReference type="EMBL" id="ANW97637.1"/>
    </source>
</evidence>
<evidence type="ECO:0000256" key="1">
    <source>
        <dbReference type="ARBA" id="ARBA00022691"/>
    </source>
</evidence>
<keyword evidence="3" id="KW-0408">Iron</keyword>
<feature type="domain" description="Radical SAM core" evidence="5">
    <location>
        <begin position="10"/>
        <end position="224"/>
    </location>
</feature>
<dbReference type="SMART" id="SM00729">
    <property type="entry name" value="Elp3"/>
    <property type="match status" value="1"/>
</dbReference>
<evidence type="ECO:0000313" key="7">
    <source>
        <dbReference type="Proteomes" id="UP000092971"/>
    </source>
</evidence>
<dbReference type="InterPro" id="IPR006638">
    <property type="entry name" value="Elp3/MiaA/NifB-like_rSAM"/>
</dbReference>
<dbReference type="GO" id="GO:0051536">
    <property type="term" value="F:iron-sulfur cluster binding"/>
    <property type="evidence" value="ECO:0007669"/>
    <property type="project" value="UniProtKB-KW"/>
</dbReference>
<keyword evidence="1" id="KW-0949">S-adenosyl-L-methionine</keyword>
<keyword evidence="4" id="KW-0411">Iron-sulfur</keyword>